<proteinExistence type="predicted"/>
<keyword evidence="2" id="KW-0813">Transport</keyword>
<feature type="transmembrane region" description="Helical" evidence="6">
    <location>
        <begin position="244"/>
        <end position="266"/>
    </location>
</feature>
<feature type="transmembrane region" description="Helical" evidence="6">
    <location>
        <begin position="299"/>
        <end position="319"/>
    </location>
</feature>
<feature type="transmembrane region" description="Helical" evidence="6">
    <location>
        <begin position="100"/>
        <end position="120"/>
    </location>
</feature>
<dbReference type="EMBL" id="FQUW01000026">
    <property type="protein sequence ID" value="SHF38362.1"/>
    <property type="molecule type" value="Genomic_DNA"/>
</dbReference>
<protein>
    <submittedName>
        <fullName evidence="7">Inorganic phosphate transporter, PiT family</fullName>
    </submittedName>
</protein>
<keyword evidence="5 6" id="KW-0472">Membrane</keyword>
<dbReference type="PANTHER" id="PTHR11101:SF80">
    <property type="entry name" value="PHOSPHATE TRANSPORTER"/>
    <property type="match status" value="1"/>
</dbReference>
<dbReference type="Pfam" id="PF01384">
    <property type="entry name" value="PHO4"/>
    <property type="match status" value="1"/>
</dbReference>
<accession>A0A1M5B853</accession>
<keyword evidence="8" id="KW-1185">Reference proteome</keyword>
<organism evidence="7 8">
    <name type="scientific">Desulfofundulus australicus DSM 11792</name>
    <dbReference type="NCBI Taxonomy" id="1121425"/>
    <lineage>
        <taxon>Bacteria</taxon>
        <taxon>Bacillati</taxon>
        <taxon>Bacillota</taxon>
        <taxon>Clostridia</taxon>
        <taxon>Eubacteriales</taxon>
        <taxon>Peptococcaceae</taxon>
        <taxon>Desulfofundulus</taxon>
    </lineage>
</organism>
<feature type="transmembrane region" description="Helical" evidence="6">
    <location>
        <begin position="210"/>
        <end position="232"/>
    </location>
</feature>
<keyword evidence="4 6" id="KW-1133">Transmembrane helix</keyword>
<dbReference type="Proteomes" id="UP000184196">
    <property type="component" value="Unassembled WGS sequence"/>
</dbReference>
<evidence type="ECO:0000256" key="2">
    <source>
        <dbReference type="ARBA" id="ARBA00022448"/>
    </source>
</evidence>
<sequence length="326" mass="33614">MSIICLALAFDFINGFHDTANAVATSLATGALAPRPAIFLATTMNFAGALTFTGVAMTIAGDIVDTAVLFQYPRAIQAALLAAILWNLFTWAGGLPSSSSHALVGALTGATLAAAGAPGVNLAGMTTILQALILSPPLALVAGFTVMLLVSYLTGSRAGPRRDHRFRRWQRLAAAFQAFSHGTNDAQKTMGVITLALVLTGYQDNFVVPLWVKVLSAAALALGTSCGGWRIIRTLGRGITHLNPPAGFAADMGSALVIFTATLWGLPVSTTHVVSSSITGAGLARGAGNVSWPTVARIILAWTFTLPATIALGALLYAVSARGSII</sequence>
<evidence type="ECO:0000313" key="7">
    <source>
        <dbReference type="EMBL" id="SHF38362.1"/>
    </source>
</evidence>
<feature type="transmembrane region" description="Helical" evidence="6">
    <location>
        <begin position="75"/>
        <end position="94"/>
    </location>
</feature>
<evidence type="ECO:0000256" key="1">
    <source>
        <dbReference type="ARBA" id="ARBA00004141"/>
    </source>
</evidence>
<keyword evidence="3 6" id="KW-0812">Transmembrane</keyword>
<feature type="transmembrane region" description="Helical" evidence="6">
    <location>
        <begin position="38"/>
        <end position="63"/>
    </location>
</feature>
<evidence type="ECO:0000256" key="6">
    <source>
        <dbReference type="SAM" id="Phobius"/>
    </source>
</evidence>
<dbReference type="AlphaFoldDB" id="A0A1M5B853"/>
<comment type="subcellular location">
    <subcellularLocation>
        <location evidence="1">Membrane</location>
        <topology evidence="1">Multi-pass membrane protein</topology>
    </subcellularLocation>
</comment>
<evidence type="ECO:0000256" key="4">
    <source>
        <dbReference type="ARBA" id="ARBA00022989"/>
    </source>
</evidence>
<evidence type="ECO:0000256" key="3">
    <source>
        <dbReference type="ARBA" id="ARBA00022692"/>
    </source>
</evidence>
<dbReference type="PANTHER" id="PTHR11101">
    <property type="entry name" value="PHOSPHATE TRANSPORTER"/>
    <property type="match status" value="1"/>
</dbReference>
<evidence type="ECO:0000313" key="8">
    <source>
        <dbReference type="Proteomes" id="UP000184196"/>
    </source>
</evidence>
<dbReference type="InterPro" id="IPR001204">
    <property type="entry name" value="Phos_transporter"/>
</dbReference>
<gene>
    <name evidence="7" type="ORF">SAMN02745218_02109</name>
</gene>
<dbReference type="GO" id="GO:0035435">
    <property type="term" value="P:phosphate ion transmembrane transport"/>
    <property type="evidence" value="ECO:0007669"/>
    <property type="project" value="TreeGrafter"/>
</dbReference>
<dbReference type="GO" id="GO:0005315">
    <property type="term" value="F:phosphate transmembrane transporter activity"/>
    <property type="evidence" value="ECO:0007669"/>
    <property type="project" value="InterPro"/>
</dbReference>
<name>A0A1M5B853_9FIRM</name>
<reference evidence="8" key="1">
    <citation type="submission" date="2016-11" db="EMBL/GenBank/DDBJ databases">
        <authorList>
            <person name="Varghese N."/>
            <person name="Submissions S."/>
        </authorList>
    </citation>
    <scope>NUCLEOTIDE SEQUENCE [LARGE SCALE GENOMIC DNA]</scope>
    <source>
        <strain evidence="8">DSM 11792</strain>
    </source>
</reference>
<feature type="transmembrane region" description="Helical" evidence="6">
    <location>
        <begin position="132"/>
        <end position="153"/>
    </location>
</feature>
<evidence type="ECO:0000256" key="5">
    <source>
        <dbReference type="ARBA" id="ARBA00023136"/>
    </source>
</evidence>
<dbReference type="GO" id="GO:0016020">
    <property type="term" value="C:membrane"/>
    <property type="evidence" value="ECO:0007669"/>
    <property type="project" value="UniProtKB-SubCell"/>
</dbReference>